<dbReference type="InterPro" id="IPR045886">
    <property type="entry name" value="ThiF/MoeB/HesA"/>
</dbReference>
<sequence>MKLYQINDGIQIFESSNLEKIVIRNYRNGKKITIDHQPLLKKLLLFLEVPKREEEILLYLPELSNKTLRSVLTNFMSLNIIHCQDTLIIHKKINILIIGLGTTGGYLADGLCRSNINSKLFLLDKDRVDETNVGRQIYLRDDIGQYKVDVFKQKFSDKEIKVFKIFINSKKDLEKICKREGIDLVIQCGDSPSPRELGKIVNTVCDTLQIPYIVNTGYMSNVVPLPEFYYPNNRYNFNYKHQFSDEKLLFSQVLSKADYMVAIQSSFVMLM</sequence>
<evidence type="ECO:0000313" key="3">
    <source>
        <dbReference type="Proteomes" id="UP000320896"/>
    </source>
</evidence>
<name>A0A558ZQP7_STREE</name>
<dbReference type="GO" id="GO:0061504">
    <property type="term" value="P:cyclic threonylcarbamoyladenosine biosynthetic process"/>
    <property type="evidence" value="ECO:0007669"/>
    <property type="project" value="TreeGrafter"/>
</dbReference>
<dbReference type="PANTHER" id="PTHR43267">
    <property type="entry name" value="TRNA THREONYLCARBAMOYLADENOSINE DEHYDRATASE"/>
    <property type="match status" value="1"/>
</dbReference>
<evidence type="ECO:0000313" key="2">
    <source>
        <dbReference type="EMBL" id="TVW79724.1"/>
    </source>
</evidence>
<dbReference type="InterPro" id="IPR000594">
    <property type="entry name" value="ThiF_NAD_FAD-bd"/>
</dbReference>
<accession>A0A558ZQP7</accession>
<dbReference type="InterPro" id="IPR035985">
    <property type="entry name" value="Ubiquitin-activating_enz"/>
</dbReference>
<organism evidence="2 3">
    <name type="scientific">Streptococcus pneumoniae</name>
    <dbReference type="NCBI Taxonomy" id="1313"/>
    <lineage>
        <taxon>Bacteria</taxon>
        <taxon>Bacillati</taxon>
        <taxon>Bacillota</taxon>
        <taxon>Bacilli</taxon>
        <taxon>Lactobacillales</taxon>
        <taxon>Streptococcaceae</taxon>
        <taxon>Streptococcus</taxon>
    </lineage>
</organism>
<dbReference type="SUPFAM" id="SSF69572">
    <property type="entry name" value="Activating enzymes of the ubiquitin-like proteins"/>
    <property type="match status" value="1"/>
</dbReference>
<dbReference type="Pfam" id="PF00899">
    <property type="entry name" value="ThiF"/>
    <property type="match status" value="1"/>
</dbReference>
<dbReference type="CDD" id="cd01483">
    <property type="entry name" value="E1_enzyme_family"/>
    <property type="match status" value="1"/>
</dbReference>
<dbReference type="Proteomes" id="UP000320896">
    <property type="component" value="Unassembled WGS sequence"/>
</dbReference>
<protein>
    <recommendedName>
        <fullName evidence="1">THIF-type NAD/FAD binding fold domain-containing protein</fullName>
    </recommendedName>
</protein>
<dbReference type="EMBL" id="VMWH01000388">
    <property type="protein sequence ID" value="TVW79724.1"/>
    <property type="molecule type" value="Genomic_DNA"/>
</dbReference>
<dbReference type="GO" id="GO:0008641">
    <property type="term" value="F:ubiquitin-like modifier activating enzyme activity"/>
    <property type="evidence" value="ECO:0007669"/>
    <property type="project" value="InterPro"/>
</dbReference>
<gene>
    <name evidence="2" type="ORF">AZJ70_12560</name>
</gene>
<dbReference type="GO" id="GO:0061503">
    <property type="term" value="F:tRNA threonylcarbamoyladenosine dehydratase"/>
    <property type="evidence" value="ECO:0007669"/>
    <property type="project" value="TreeGrafter"/>
</dbReference>
<dbReference type="Gene3D" id="3.40.50.720">
    <property type="entry name" value="NAD(P)-binding Rossmann-like Domain"/>
    <property type="match status" value="1"/>
</dbReference>
<feature type="domain" description="THIF-type NAD/FAD binding fold" evidence="1">
    <location>
        <begin position="91"/>
        <end position="220"/>
    </location>
</feature>
<reference evidence="2 3" key="1">
    <citation type="submission" date="2019-07" db="EMBL/GenBank/DDBJ databases">
        <authorList>
            <person name="Mohale T."/>
        </authorList>
    </citation>
    <scope>NUCLEOTIDE SEQUENCE [LARGE SCALE GENOMIC DNA]</scope>
    <source>
        <strain evidence="2 3">NTPn 126</strain>
    </source>
</reference>
<dbReference type="AlphaFoldDB" id="A0A558ZQP7"/>
<proteinExistence type="predicted"/>
<evidence type="ECO:0000259" key="1">
    <source>
        <dbReference type="Pfam" id="PF00899"/>
    </source>
</evidence>
<feature type="non-terminal residue" evidence="2">
    <location>
        <position position="271"/>
    </location>
</feature>
<comment type="caution">
    <text evidence="2">The sequence shown here is derived from an EMBL/GenBank/DDBJ whole genome shotgun (WGS) entry which is preliminary data.</text>
</comment>
<dbReference type="PANTHER" id="PTHR43267:SF1">
    <property type="entry name" value="TRNA THREONYLCARBAMOYLADENOSINE DEHYDRATASE"/>
    <property type="match status" value="1"/>
</dbReference>